<evidence type="ECO:0000313" key="10">
    <source>
        <dbReference type="Proteomes" id="UP000075420"/>
    </source>
</evidence>
<evidence type="ECO:0000313" key="9">
    <source>
        <dbReference type="EMBL" id="KYF53088.1"/>
    </source>
</evidence>
<accession>A0A150PC70</accession>
<gene>
    <name evidence="9" type="ORF">BE08_00505</name>
</gene>
<organism evidence="9 10">
    <name type="scientific">Sorangium cellulosum</name>
    <name type="common">Polyangium cellulosum</name>
    <dbReference type="NCBI Taxonomy" id="56"/>
    <lineage>
        <taxon>Bacteria</taxon>
        <taxon>Pseudomonadati</taxon>
        <taxon>Myxococcota</taxon>
        <taxon>Polyangia</taxon>
        <taxon>Polyangiales</taxon>
        <taxon>Polyangiaceae</taxon>
        <taxon>Sorangium</taxon>
    </lineage>
</organism>
<dbReference type="PANTHER" id="PTHR30582">
    <property type="entry name" value="L,D-TRANSPEPTIDASE"/>
    <property type="match status" value="1"/>
</dbReference>
<dbReference type="InterPro" id="IPR038063">
    <property type="entry name" value="Transpep_catalytic_dom"/>
</dbReference>
<reference evidence="9 10" key="1">
    <citation type="submission" date="2014-02" db="EMBL/GenBank/DDBJ databases">
        <title>The small core and large imbalanced accessory genome model reveals a collaborative survival strategy of Sorangium cellulosum strains in nature.</title>
        <authorList>
            <person name="Han K."/>
            <person name="Peng R."/>
            <person name="Blom J."/>
            <person name="Li Y.-Z."/>
        </authorList>
    </citation>
    <scope>NUCLEOTIDE SEQUENCE [LARGE SCALE GENOMIC DNA]</scope>
    <source>
        <strain evidence="9 10">So0157-25</strain>
    </source>
</reference>
<keyword evidence="5 7" id="KW-0573">Peptidoglycan synthesis</keyword>
<keyword evidence="3" id="KW-0808">Transferase</keyword>
<name>A0A150PC70_SORCE</name>
<evidence type="ECO:0000256" key="2">
    <source>
        <dbReference type="ARBA" id="ARBA00005992"/>
    </source>
</evidence>
<dbReference type="PROSITE" id="PS52029">
    <property type="entry name" value="LD_TPASE"/>
    <property type="match status" value="1"/>
</dbReference>
<dbReference type="GO" id="GO:0008360">
    <property type="term" value="P:regulation of cell shape"/>
    <property type="evidence" value="ECO:0007669"/>
    <property type="project" value="UniProtKB-UniRule"/>
</dbReference>
<dbReference type="InterPro" id="IPR005490">
    <property type="entry name" value="LD_TPept_cat_dom"/>
</dbReference>
<dbReference type="EMBL" id="JELY01002273">
    <property type="protein sequence ID" value="KYF53088.1"/>
    <property type="molecule type" value="Genomic_DNA"/>
</dbReference>
<dbReference type="AlphaFoldDB" id="A0A150PC70"/>
<evidence type="ECO:0000256" key="7">
    <source>
        <dbReference type="PROSITE-ProRule" id="PRU01373"/>
    </source>
</evidence>
<evidence type="ECO:0000256" key="4">
    <source>
        <dbReference type="ARBA" id="ARBA00022960"/>
    </source>
</evidence>
<dbReference type="CDD" id="cd16913">
    <property type="entry name" value="YkuD_like"/>
    <property type="match status" value="1"/>
</dbReference>
<feature type="domain" description="L,D-TPase catalytic" evidence="8">
    <location>
        <begin position="1"/>
        <end position="69"/>
    </location>
</feature>
<comment type="similarity">
    <text evidence="2">Belongs to the YkuD family.</text>
</comment>
<dbReference type="UniPathway" id="UPA00219"/>
<proteinExistence type="inferred from homology"/>
<protein>
    <recommendedName>
        <fullName evidence="8">L,D-TPase catalytic domain-containing protein</fullName>
    </recommendedName>
</protein>
<feature type="active site" description="Nucleophile" evidence="7">
    <location>
        <position position="30"/>
    </location>
</feature>
<dbReference type="GO" id="GO:0071972">
    <property type="term" value="F:peptidoglycan L,D-transpeptidase activity"/>
    <property type="evidence" value="ECO:0007669"/>
    <property type="project" value="TreeGrafter"/>
</dbReference>
<dbReference type="SUPFAM" id="SSF141523">
    <property type="entry name" value="L,D-transpeptidase catalytic domain-like"/>
    <property type="match status" value="1"/>
</dbReference>
<keyword evidence="4 7" id="KW-0133">Cell shape</keyword>
<evidence type="ECO:0000256" key="1">
    <source>
        <dbReference type="ARBA" id="ARBA00004752"/>
    </source>
</evidence>
<dbReference type="InterPro" id="IPR050979">
    <property type="entry name" value="LD-transpeptidase"/>
</dbReference>
<evidence type="ECO:0000259" key="8">
    <source>
        <dbReference type="PROSITE" id="PS52029"/>
    </source>
</evidence>
<comment type="pathway">
    <text evidence="1 7">Cell wall biogenesis; peptidoglycan biosynthesis.</text>
</comment>
<evidence type="ECO:0000256" key="6">
    <source>
        <dbReference type="ARBA" id="ARBA00023316"/>
    </source>
</evidence>
<sequence length="70" mass="7842">MPYTQYFHEGYALHGAYWHDEFGKARSHGCINLAPADAAWLFEWTEPAVPPEWHGALNIEGGGTLVYVHG</sequence>
<comment type="caution">
    <text evidence="9">The sequence shown here is derived from an EMBL/GenBank/DDBJ whole genome shotgun (WGS) entry which is preliminary data.</text>
</comment>
<dbReference type="Proteomes" id="UP000075420">
    <property type="component" value="Unassembled WGS sequence"/>
</dbReference>
<dbReference type="GO" id="GO:0005576">
    <property type="term" value="C:extracellular region"/>
    <property type="evidence" value="ECO:0007669"/>
    <property type="project" value="TreeGrafter"/>
</dbReference>
<evidence type="ECO:0000256" key="5">
    <source>
        <dbReference type="ARBA" id="ARBA00022984"/>
    </source>
</evidence>
<dbReference type="PANTHER" id="PTHR30582:SF2">
    <property type="entry name" value="L,D-TRANSPEPTIDASE YCIB-RELATED"/>
    <property type="match status" value="1"/>
</dbReference>
<feature type="active site" description="Proton donor/acceptor" evidence="7">
    <location>
        <position position="14"/>
    </location>
</feature>
<dbReference type="GO" id="GO:0018104">
    <property type="term" value="P:peptidoglycan-protein cross-linking"/>
    <property type="evidence" value="ECO:0007669"/>
    <property type="project" value="TreeGrafter"/>
</dbReference>
<dbReference type="Gene3D" id="2.40.440.10">
    <property type="entry name" value="L,D-transpeptidase catalytic domain-like"/>
    <property type="match status" value="1"/>
</dbReference>
<dbReference type="GO" id="GO:0071555">
    <property type="term" value="P:cell wall organization"/>
    <property type="evidence" value="ECO:0007669"/>
    <property type="project" value="UniProtKB-UniRule"/>
</dbReference>
<dbReference type="GO" id="GO:0016740">
    <property type="term" value="F:transferase activity"/>
    <property type="evidence" value="ECO:0007669"/>
    <property type="project" value="UniProtKB-KW"/>
</dbReference>
<evidence type="ECO:0000256" key="3">
    <source>
        <dbReference type="ARBA" id="ARBA00022679"/>
    </source>
</evidence>
<keyword evidence="6 7" id="KW-0961">Cell wall biogenesis/degradation</keyword>
<dbReference type="Pfam" id="PF03734">
    <property type="entry name" value="YkuD"/>
    <property type="match status" value="1"/>
</dbReference>